<sequence length="188" mass="18601">MSIRFSRAVSASALGFCCSLPVLLVPLPANASLGGDPMTPPAGASATTRTIPAPSSNGIAVMRSASAASSGATTPSSSTAASASYTVQQTTLGNGTVIREYISSAGSVFGLAWSGPQMPDLSDLLGSYFPQYVAGVTSARQLRGGGHGPGIVQDSGLVVHSGGHMGAFSGQAYLPQALPAGVSGTDIQ</sequence>
<dbReference type="AlphaFoldDB" id="A0A2I8EPW9"/>
<evidence type="ECO:0000256" key="1">
    <source>
        <dbReference type="SAM" id="SignalP"/>
    </source>
</evidence>
<gene>
    <name evidence="2" type="ORF">C2L65_15410</name>
</gene>
<evidence type="ECO:0000313" key="2">
    <source>
        <dbReference type="EMBL" id="AUT60854.1"/>
    </source>
</evidence>
<evidence type="ECO:0000313" key="3">
    <source>
        <dbReference type="Proteomes" id="UP000243502"/>
    </source>
</evidence>
<dbReference type="KEGG" id="pter:C2L65_15410"/>
<feature type="signal peptide" evidence="1">
    <location>
        <begin position="1"/>
        <end position="31"/>
    </location>
</feature>
<keyword evidence="1" id="KW-0732">Signal</keyword>
<dbReference type="OrthoDB" id="7561239at2"/>
<dbReference type="Pfam" id="PF11005">
    <property type="entry name" value="DUF2844"/>
    <property type="match status" value="1"/>
</dbReference>
<proteinExistence type="predicted"/>
<organism evidence="2 3">
    <name type="scientific">Paraburkholderia terrae</name>
    <dbReference type="NCBI Taxonomy" id="311230"/>
    <lineage>
        <taxon>Bacteria</taxon>
        <taxon>Pseudomonadati</taxon>
        <taxon>Pseudomonadota</taxon>
        <taxon>Betaproteobacteria</taxon>
        <taxon>Burkholderiales</taxon>
        <taxon>Burkholderiaceae</taxon>
        <taxon>Paraburkholderia</taxon>
    </lineage>
</organism>
<name>A0A2I8EPW9_9BURK</name>
<reference evidence="2 3" key="1">
    <citation type="submission" date="2018-01" db="EMBL/GenBank/DDBJ databases">
        <title>Species boundaries and ecological features among Paraburkholderia terrae DSMZ17804T, P. hospita DSMZ17164T and P. caribensis DSMZ13236T.</title>
        <authorList>
            <person name="Pratama A.A."/>
        </authorList>
    </citation>
    <scope>NUCLEOTIDE SEQUENCE [LARGE SCALE GENOMIC DNA]</scope>
    <source>
        <strain evidence="2 3">DSM 17804</strain>
    </source>
</reference>
<protein>
    <submittedName>
        <fullName evidence="2">DUF2844 domain-containing protein</fullName>
    </submittedName>
</protein>
<dbReference type="Proteomes" id="UP000243502">
    <property type="component" value="Chromosome 1"/>
</dbReference>
<feature type="chain" id="PRO_5014382290" evidence="1">
    <location>
        <begin position="32"/>
        <end position="188"/>
    </location>
</feature>
<accession>A0A2I8EPW9</accession>
<dbReference type="InterPro" id="IPR021267">
    <property type="entry name" value="DUF2844"/>
</dbReference>
<dbReference type="RefSeq" id="WP_042316836.1">
    <property type="nucleotide sequence ID" value="NZ_CP026111.1"/>
</dbReference>
<dbReference type="EMBL" id="CP026111">
    <property type="protein sequence ID" value="AUT60854.1"/>
    <property type="molecule type" value="Genomic_DNA"/>
</dbReference>